<reference evidence="3" key="1">
    <citation type="journal article" date="2019" name="Int. J. Syst. Evol. Microbiol.">
        <title>The Global Catalogue of Microorganisms (GCM) 10K type strain sequencing project: providing services to taxonomists for standard genome sequencing and annotation.</title>
        <authorList>
            <consortium name="The Broad Institute Genomics Platform"/>
            <consortium name="The Broad Institute Genome Sequencing Center for Infectious Disease"/>
            <person name="Wu L."/>
            <person name="Ma J."/>
        </authorList>
    </citation>
    <scope>NUCLEOTIDE SEQUENCE [LARGE SCALE GENOMIC DNA]</scope>
    <source>
        <strain evidence="3">JCM 17695</strain>
    </source>
</reference>
<sequence>MLGSTAPVTVTPVAGGYDLTPSGAATNAVATVIALDIAPVRPAGTATGTGLKAEFFANTAFTGTPAVTRTDASINYAWKYTGSPAPSIPADGFAGRWTGYIEPRFTEAYTFSTLSDDTAQVWIGDTQVIGNTTPHGPAVDSGTITLQAGVRYPIRVQHTENGGQAVMKLFWSSPNTPQQIVPRSALYPTAPAVLNNTALTYTGAGWFHSTARGFGDHQDDVHATRTTGDAATHTFTGTGVDVLTEKYSDQGLVDVYLDGALKATVDTTSPVRLSQQVIYSVRGLPRRSTPSDWSSARARTCSSTASTCIRRKSGCSTPRPPGR</sequence>
<proteinExistence type="predicted"/>
<feature type="domain" description="PA14" evidence="1">
    <location>
        <begin position="46"/>
        <end position="185"/>
    </location>
</feature>
<gene>
    <name evidence="2" type="ORF">ACFQV2_11890</name>
</gene>
<dbReference type="InterPro" id="IPR011658">
    <property type="entry name" value="PA14_dom"/>
</dbReference>
<dbReference type="Gene3D" id="3.90.182.10">
    <property type="entry name" value="Toxin - Anthrax Protective Antigen,domain 1"/>
    <property type="match status" value="1"/>
</dbReference>
<dbReference type="InterPro" id="IPR037524">
    <property type="entry name" value="PA14/GLEYA"/>
</dbReference>
<protein>
    <submittedName>
        <fullName evidence="2">PA14 domain-containing protein</fullName>
    </submittedName>
</protein>
<accession>A0ABW2TK84</accession>
<comment type="caution">
    <text evidence="2">The sequence shown here is derived from an EMBL/GenBank/DDBJ whole genome shotgun (WGS) entry which is preliminary data.</text>
</comment>
<organism evidence="2 3">
    <name type="scientific">Actinokineospora soli</name>
    <dbReference type="NCBI Taxonomy" id="1048753"/>
    <lineage>
        <taxon>Bacteria</taxon>
        <taxon>Bacillati</taxon>
        <taxon>Actinomycetota</taxon>
        <taxon>Actinomycetes</taxon>
        <taxon>Pseudonocardiales</taxon>
        <taxon>Pseudonocardiaceae</taxon>
        <taxon>Actinokineospora</taxon>
    </lineage>
</organism>
<name>A0ABW2TK84_9PSEU</name>
<dbReference type="EMBL" id="JBHTEY010000004">
    <property type="protein sequence ID" value="MFC7614145.1"/>
    <property type="molecule type" value="Genomic_DNA"/>
</dbReference>
<dbReference type="Pfam" id="PF07691">
    <property type="entry name" value="PA14"/>
    <property type="match status" value="1"/>
</dbReference>
<evidence type="ECO:0000313" key="2">
    <source>
        <dbReference type="EMBL" id="MFC7614145.1"/>
    </source>
</evidence>
<dbReference type="SMART" id="SM00758">
    <property type="entry name" value="PA14"/>
    <property type="match status" value="1"/>
</dbReference>
<keyword evidence="3" id="KW-1185">Reference proteome</keyword>
<dbReference type="SUPFAM" id="SSF56988">
    <property type="entry name" value="Anthrax protective antigen"/>
    <property type="match status" value="1"/>
</dbReference>
<dbReference type="Proteomes" id="UP001596512">
    <property type="component" value="Unassembled WGS sequence"/>
</dbReference>
<evidence type="ECO:0000259" key="1">
    <source>
        <dbReference type="PROSITE" id="PS51820"/>
    </source>
</evidence>
<dbReference type="Gene3D" id="2.60.120.260">
    <property type="entry name" value="Galactose-binding domain-like"/>
    <property type="match status" value="1"/>
</dbReference>
<dbReference type="PROSITE" id="PS51820">
    <property type="entry name" value="PA14"/>
    <property type="match status" value="1"/>
</dbReference>
<evidence type="ECO:0000313" key="3">
    <source>
        <dbReference type="Proteomes" id="UP001596512"/>
    </source>
</evidence>